<dbReference type="InterPro" id="IPR023286">
    <property type="entry name" value="ABATE_dom_sf"/>
</dbReference>
<dbReference type="RefSeq" id="WP_307493359.1">
    <property type="nucleotide sequence ID" value="NZ_JAUSVB010000004.1"/>
</dbReference>
<comment type="caution">
    <text evidence="2">The sequence shown here is derived from an EMBL/GenBank/DDBJ whole genome shotgun (WGS) entry which is preliminary data.</text>
</comment>
<dbReference type="Pfam" id="PF07336">
    <property type="entry name" value="ABATE"/>
    <property type="match status" value="1"/>
</dbReference>
<evidence type="ECO:0000313" key="2">
    <source>
        <dbReference type="EMBL" id="MDQ0374591.1"/>
    </source>
</evidence>
<evidence type="ECO:0000313" key="3">
    <source>
        <dbReference type="Proteomes" id="UP001239626"/>
    </source>
</evidence>
<dbReference type="Gene3D" id="1.10.3300.10">
    <property type="entry name" value="Jann2411-like domain"/>
    <property type="match status" value="1"/>
</dbReference>
<sequence>MVFAPDTEMSIAAAVEMVNTARRRDGHDAMATVDDVAEFYTRWGYTARHDGDDAELAAVRDARDQIAALWDVDRDTAAGVLNEMLARGGAVPYLTRHDDLDWHLHGTAPDAPLATVLLVETAMAMSDVVRSAEYDRLQRCEADDCDAVLVDLSRNRSRRFCDVNGCANRAHVAAYRARQAGGRTVRHGDVVS</sequence>
<organism evidence="2 3">
    <name type="scientific">Cellulomonas humilata</name>
    <dbReference type="NCBI Taxonomy" id="144055"/>
    <lineage>
        <taxon>Bacteria</taxon>
        <taxon>Bacillati</taxon>
        <taxon>Actinomycetota</taxon>
        <taxon>Actinomycetes</taxon>
        <taxon>Micrococcales</taxon>
        <taxon>Cellulomonadaceae</taxon>
        <taxon>Cellulomonas</taxon>
    </lineage>
</organism>
<dbReference type="SUPFAM" id="SSF160904">
    <property type="entry name" value="Jann2411-like"/>
    <property type="match status" value="1"/>
</dbReference>
<proteinExistence type="predicted"/>
<protein>
    <submittedName>
        <fullName evidence="2">RNA-binding Zn ribbon-like protein</fullName>
    </submittedName>
</protein>
<gene>
    <name evidence="2" type="ORF">J2X26_002918</name>
</gene>
<keyword evidence="3" id="KW-1185">Reference proteome</keyword>
<accession>A0ABU0EH49</accession>
<feature type="domain" description="Zinc finger CGNR" evidence="1">
    <location>
        <begin position="136"/>
        <end position="179"/>
    </location>
</feature>
<dbReference type="PANTHER" id="PTHR35525">
    <property type="entry name" value="BLL6575 PROTEIN"/>
    <property type="match status" value="1"/>
</dbReference>
<evidence type="ECO:0000259" key="1">
    <source>
        <dbReference type="Pfam" id="PF11706"/>
    </source>
</evidence>
<dbReference type="Proteomes" id="UP001239626">
    <property type="component" value="Unassembled WGS sequence"/>
</dbReference>
<reference evidence="2 3" key="1">
    <citation type="submission" date="2023-07" db="EMBL/GenBank/DDBJ databases">
        <title>Sorghum-associated microbial communities from plants grown in Nebraska, USA.</title>
        <authorList>
            <person name="Schachtman D."/>
        </authorList>
    </citation>
    <scope>NUCLEOTIDE SEQUENCE [LARGE SCALE GENOMIC DNA]</scope>
    <source>
        <strain evidence="2 3">BE332</strain>
    </source>
</reference>
<dbReference type="PANTHER" id="PTHR35525:SF3">
    <property type="entry name" value="BLL6575 PROTEIN"/>
    <property type="match status" value="1"/>
</dbReference>
<name>A0ABU0EH49_9CELL</name>
<dbReference type="EMBL" id="JAUSVB010000004">
    <property type="protein sequence ID" value="MDQ0374591.1"/>
    <property type="molecule type" value="Genomic_DNA"/>
</dbReference>
<dbReference type="InterPro" id="IPR021005">
    <property type="entry name" value="Znf_CGNR"/>
</dbReference>
<dbReference type="Pfam" id="PF11706">
    <property type="entry name" value="zf-CGNR"/>
    <property type="match status" value="1"/>
</dbReference>
<dbReference type="InterPro" id="IPR010852">
    <property type="entry name" value="ABATE"/>
</dbReference>